<dbReference type="EMBL" id="JAGQHS010000031">
    <property type="protein sequence ID" value="MCA9755742.1"/>
    <property type="molecule type" value="Genomic_DNA"/>
</dbReference>
<protein>
    <submittedName>
        <fullName evidence="1">Uncharacterized protein</fullName>
    </submittedName>
</protein>
<evidence type="ECO:0000313" key="1">
    <source>
        <dbReference type="EMBL" id="MCA9755742.1"/>
    </source>
</evidence>
<reference evidence="1" key="1">
    <citation type="submission" date="2020-04" db="EMBL/GenBank/DDBJ databases">
        <authorList>
            <person name="Zhang T."/>
        </authorList>
    </citation>
    <scope>NUCLEOTIDE SEQUENCE</scope>
    <source>
        <strain evidence="1">HKST-UBA02</strain>
    </source>
</reference>
<reference evidence="1" key="2">
    <citation type="journal article" date="2021" name="Microbiome">
        <title>Successional dynamics and alternative stable states in a saline activated sludge microbial community over 9 years.</title>
        <authorList>
            <person name="Wang Y."/>
            <person name="Ye J."/>
            <person name="Ju F."/>
            <person name="Liu L."/>
            <person name="Boyd J.A."/>
            <person name="Deng Y."/>
            <person name="Parks D.H."/>
            <person name="Jiang X."/>
            <person name="Yin X."/>
            <person name="Woodcroft B.J."/>
            <person name="Tyson G.W."/>
            <person name="Hugenholtz P."/>
            <person name="Polz M.F."/>
            <person name="Zhang T."/>
        </authorList>
    </citation>
    <scope>NUCLEOTIDE SEQUENCE</scope>
    <source>
        <strain evidence="1">HKST-UBA02</strain>
    </source>
</reference>
<proteinExistence type="predicted"/>
<accession>A0A956NBH7</accession>
<gene>
    <name evidence="1" type="ORF">KDA27_08075</name>
</gene>
<sequence length="107" mass="12171">MGSWGWAAFAALVLLLSLESFYFPTRFQLTDDGVGAQRLFHRSFRAWGTVARVVEDPAGLYLSPSRRGGRFSMFRAFRLLWGEGDPDAIREAVRTRVRADVEWTKVS</sequence>
<name>A0A956NBH7_UNCEI</name>
<dbReference type="AlphaFoldDB" id="A0A956NBH7"/>
<evidence type="ECO:0000313" key="2">
    <source>
        <dbReference type="Proteomes" id="UP000739538"/>
    </source>
</evidence>
<dbReference type="Proteomes" id="UP000739538">
    <property type="component" value="Unassembled WGS sequence"/>
</dbReference>
<organism evidence="1 2">
    <name type="scientific">Eiseniibacteriota bacterium</name>
    <dbReference type="NCBI Taxonomy" id="2212470"/>
    <lineage>
        <taxon>Bacteria</taxon>
        <taxon>Candidatus Eiseniibacteriota</taxon>
    </lineage>
</organism>
<comment type="caution">
    <text evidence="1">The sequence shown here is derived from an EMBL/GenBank/DDBJ whole genome shotgun (WGS) entry which is preliminary data.</text>
</comment>